<accession>A0AA94M229</accession>
<evidence type="ECO:0000313" key="2">
    <source>
        <dbReference type="Proteomes" id="UP000249013"/>
    </source>
</evidence>
<dbReference type="Pfam" id="PF06772">
    <property type="entry name" value="LtrA"/>
    <property type="match status" value="1"/>
</dbReference>
<name>A0AA94M229_9STRE</name>
<dbReference type="Proteomes" id="UP000249013">
    <property type="component" value="Chromosome 1"/>
</dbReference>
<organism evidence="1 2">
    <name type="scientific">Streptococcus gallolyticus</name>
    <dbReference type="NCBI Taxonomy" id="315405"/>
    <lineage>
        <taxon>Bacteria</taxon>
        <taxon>Bacillati</taxon>
        <taxon>Bacillota</taxon>
        <taxon>Bacilli</taxon>
        <taxon>Lactobacillales</taxon>
        <taxon>Streptococcaceae</taxon>
        <taxon>Streptococcus</taxon>
    </lineage>
</organism>
<dbReference type="InterPro" id="IPR010640">
    <property type="entry name" value="Low_temperature_requirement_A"/>
</dbReference>
<proteinExistence type="predicted"/>
<dbReference type="AlphaFoldDB" id="A0AA94M229"/>
<protein>
    <submittedName>
        <fullName evidence="1">Low temperature requirement A protein</fullName>
    </submittedName>
</protein>
<dbReference type="EMBL" id="LS483409">
    <property type="protein sequence ID" value="SQG79266.1"/>
    <property type="molecule type" value="Genomic_DNA"/>
</dbReference>
<gene>
    <name evidence="1" type="ORF">NCTC13773_01070</name>
</gene>
<reference evidence="1 2" key="1">
    <citation type="submission" date="2018-06" db="EMBL/GenBank/DDBJ databases">
        <authorList>
            <consortium name="Pathogen Informatics"/>
            <person name="Doyle S."/>
        </authorList>
    </citation>
    <scope>NUCLEOTIDE SEQUENCE [LARGE SCALE GENOMIC DNA]</scope>
    <source>
        <strain evidence="1 2">NCTC13773</strain>
    </source>
</reference>
<evidence type="ECO:0000313" key="1">
    <source>
        <dbReference type="EMBL" id="SQG79266.1"/>
    </source>
</evidence>
<sequence length="54" mass="6092">MPELLAKRVSNYELFFDLAFVLGISQLTSSIHLSHVGVQEIFSFIISNIILLNL</sequence>